<dbReference type="SUPFAM" id="SSF55846">
    <property type="entry name" value="N-acetylmuramoyl-L-alanine amidase-like"/>
    <property type="match status" value="1"/>
</dbReference>
<dbReference type="GO" id="GO:0009253">
    <property type="term" value="P:peptidoglycan catabolic process"/>
    <property type="evidence" value="ECO:0007669"/>
    <property type="project" value="InterPro"/>
</dbReference>
<reference evidence="8 9" key="1">
    <citation type="submission" date="2018-05" db="EMBL/GenBank/DDBJ databases">
        <title>Micromonospora from Atacama Desert.</title>
        <authorList>
            <person name="Carro L."/>
            <person name="Goodfellow M."/>
            <person name="Klenk H.-P."/>
        </authorList>
    </citation>
    <scope>NUCLEOTIDE SEQUENCE [LARGE SCALE GENOMIC DNA]</scope>
    <source>
        <strain evidence="8 9">LB32</strain>
    </source>
</reference>
<dbReference type="InterPro" id="IPR051206">
    <property type="entry name" value="NAMLAA_amidase_2"/>
</dbReference>
<comment type="caution">
    <text evidence="8">The sequence shown here is derived from an EMBL/GenBank/DDBJ whole genome shotgun (WGS) entry which is preliminary data.</text>
</comment>
<evidence type="ECO:0000256" key="5">
    <source>
        <dbReference type="ARBA" id="ARBA00023316"/>
    </source>
</evidence>
<dbReference type="EC" id="3.5.1.28" evidence="2"/>
<feature type="signal peptide" evidence="6">
    <location>
        <begin position="1"/>
        <end position="27"/>
    </location>
</feature>
<dbReference type="AlphaFoldDB" id="A0A3N9X8S5"/>
<gene>
    <name evidence="8" type="ORF">DLJ58_15535</name>
</gene>
<keyword evidence="9" id="KW-1185">Reference proteome</keyword>
<dbReference type="Gene3D" id="1.10.530.10">
    <property type="match status" value="1"/>
</dbReference>
<evidence type="ECO:0000313" key="8">
    <source>
        <dbReference type="EMBL" id="RQX09300.1"/>
    </source>
</evidence>
<dbReference type="FunFam" id="3.40.80.10:FF:000006">
    <property type="entry name" value="N-acetylmuramoyl-L-alanine amidase"/>
    <property type="match status" value="1"/>
</dbReference>
<evidence type="ECO:0000259" key="7">
    <source>
        <dbReference type="SMART" id="SM00644"/>
    </source>
</evidence>
<dbReference type="GO" id="GO:0071555">
    <property type="term" value="P:cell wall organization"/>
    <property type="evidence" value="ECO:0007669"/>
    <property type="project" value="UniProtKB-KW"/>
</dbReference>
<evidence type="ECO:0000256" key="4">
    <source>
        <dbReference type="ARBA" id="ARBA00022801"/>
    </source>
</evidence>
<name>A0A3N9X8S5_9ACTN</name>
<dbReference type="CDD" id="cd06583">
    <property type="entry name" value="PGRP"/>
    <property type="match status" value="1"/>
</dbReference>
<protein>
    <recommendedName>
        <fullName evidence="2">N-acetylmuramoyl-L-alanine amidase</fullName>
        <ecNumber evidence="2">3.5.1.28</ecNumber>
    </recommendedName>
</protein>
<dbReference type="InterPro" id="IPR013517">
    <property type="entry name" value="FG-GAP"/>
</dbReference>
<evidence type="ECO:0000256" key="3">
    <source>
        <dbReference type="ARBA" id="ARBA00022729"/>
    </source>
</evidence>
<dbReference type="GO" id="GO:0008745">
    <property type="term" value="F:N-acetylmuramoyl-L-alanine amidase activity"/>
    <property type="evidence" value="ECO:0007669"/>
    <property type="project" value="UniProtKB-EC"/>
</dbReference>
<organism evidence="8 9">
    <name type="scientific">Micromonospora arida</name>
    <dbReference type="NCBI Taxonomy" id="2203715"/>
    <lineage>
        <taxon>Bacteria</taxon>
        <taxon>Bacillati</taxon>
        <taxon>Actinomycetota</taxon>
        <taxon>Actinomycetes</taxon>
        <taxon>Micromonosporales</taxon>
        <taxon>Micromonosporaceae</taxon>
        <taxon>Micromonospora</taxon>
    </lineage>
</organism>
<sequence>MRLTRRTCTLLLAAALAGQVAVAPAGAAGPAAPGSLTADFTRAAAEFDVPRDLLVAVAYGESRLDGHGGLPSQANGYGVMHLVSNPTQHSLERAATLTGEPVDRLRSVTSANIRGGAAVLRDLADDEGLTGGARDRLSAWYPVVARYSAAVDASTARLYADHVYDLLRTGIAAGAVRVAPRPLRPELGRYAGVAPAGAAGANVAAAVPEYAPARWVSAYGGNYQAGRSARITTVAVHVTQGSYAGTVSWFQNPSAGVSAHYVVKSSNGEITQMVREGDTAYHARSANPYAVGIEHEGFVDNPAWFTDAMYRSSAALTRYLCDKYGLPKTRASIKGHNELPGNDHTDPGPNWNWNYYISLVNAGGSGGQYLAGSPTDFTGDGRDDIVAFTQGSLNDVYVATSTGSAFAGTSVKWNDFFGLNGETLLSGDVNGDGRDDVVAFTHGTLGDVYVALSTGTSFGGGQKWHEWFAPGAEVGAVGDVNGDGRDDIVTFTHDTNADVYVALSTGTGFGPGLKWHDYFSIPGEFPALGDVNGDGRDDIITFTQGPPTASDVIVSLSTGSGFGAAQTWHDLFAVGTEQPRVGDINGDGRDDIVTFTCNADADVYAAVSTGTSFVGTTVKWNDLFCLPGEFPYLGDYNGDGKDDIVAFTKGSFNDVHVGLSTGTNFLGATKWHDFFGLPNETTF</sequence>
<dbReference type="SUPFAM" id="SSF69318">
    <property type="entry name" value="Integrin alpha N-terminal domain"/>
    <property type="match status" value="2"/>
</dbReference>
<dbReference type="SMART" id="SM00644">
    <property type="entry name" value="Ami_2"/>
    <property type="match status" value="1"/>
</dbReference>
<dbReference type="Pfam" id="PF01510">
    <property type="entry name" value="Amidase_2"/>
    <property type="match status" value="1"/>
</dbReference>
<keyword evidence="3 6" id="KW-0732">Signal</keyword>
<proteinExistence type="predicted"/>
<dbReference type="EMBL" id="QGSY01000175">
    <property type="protein sequence ID" value="RQX09300.1"/>
    <property type="molecule type" value="Genomic_DNA"/>
</dbReference>
<feature type="chain" id="PRO_5017936976" description="N-acetylmuramoyl-L-alanine amidase" evidence="6">
    <location>
        <begin position="28"/>
        <end position="683"/>
    </location>
</feature>
<evidence type="ECO:0000256" key="1">
    <source>
        <dbReference type="ARBA" id="ARBA00001561"/>
    </source>
</evidence>
<dbReference type="InterPro" id="IPR023346">
    <property type="entry name" value="Lysozyme-like_dom_sf"/>
</dbReference>
<dbReference type="InterPro" id="IPR028994">
    <property type="entry name" value="Integrin_alpha_N"/>
</dbReference>
<dbReference type="SUPFAM" id="SSF53955">
    <property type="entry name" value="Lysozyme-like"/>
    <property type="match status" value="1"/>
</dbReference>
<dbReference type="PANTHER" id="PTHR30417:SF1">
    <property type="entry name" value="N-ACETYLMURAMOYL-L-ALANINE AMIDASE AMID"/>
    <property type="match status" value="1"/>
</dbReference>
<dbReference type="InterPro" id="IPR036505">
    <property type="entry name" value="Amidase/PGRP_sf"/>
</dbReference>
<keyword evidence="5" id="KW-0961">Cell wall biogenesis/degradation</keyword>
<dbReference type="Gene3D" id="3.40.80.10">
    <property type="entry name" value="Peptidoglycan recognition protein-like"/>
    <property type="match status" value="1"/>
</dbReference>
<comment type="catalytic activity">
    <reaction evidence="1">
        <text>Hydrolyzes the link between N-acetylmuramoyl residues and L-amino acid residues in certain cell-wall glycopeptides.</text>
        <dbReference type="EC" id="3.5.1.28"/>
    </reaction>
</comment>
<dbReference type="Gene3D" id="2.40.128.340">
    <property type="match status" value="2"/>
</dbReference>
<evidence type="ECO:0000256" key="2">
    <source>
        <dbReference type="ARBA" id="ARBA00011901"/>
    </source>
</evidence>
<dbReference type="RefSeq" id="WP_124857080.1">
    <property type="nucleotide sequence ID" value="NZ_JBEXYX010000009.1"/>
</dbReference>
<dbReference type="GO" id="GO:0009254">
    <property type="term" value="P:peptidoglycan turnover"/>
    <property type="evidence" value="ECO:0007669"/>
    <property type="project" value="TreeGrafter"/>
</dbReference>
<feature type="domain" description="N-acetylmuramoyl-L-alanine amidase" evidence="7">
    <location>
        <begin position="220"/>
        <end position="348"/>
    </location>
</feature>
<accession>A0A3N9X8S5</accession>
<dbReference type="OrthoDB" id="9815928at2"/>
<evidence type="ECO:0000313" key="9">
    <source>
        <dbReference type="Proteomes" id="UP000266889"/>
    </source>
</evidence>
<dbReference type="InterPro" id="IPR002502">
    <property type="entry name" value="Amidase_domain"/>
</dbReference>
<dbReference type="Pfam" id="PF13517">
    <property type="entry name" value="FG-GAP_3"/>
    <property type="match status" value="2"/>
</dbReference>
<evidence type="ECO:0000256" key="6">
    <source>
        <dbReference type="SAM" id="SignalP"/>
    </source>
</evidence>
<keyword evidence="4" id="KW-0378">Hydrolase</keyword>
<dbReference type="Proteomes" id="UP000266889">
    <property type="component" value="Unassembled WGS sequence"/>
</dbReference>
<dbReference type="PANTHER" id="PTHR30417">
    <property type="entry name" value="N-ACETYLMURAMOYL-L-ALANINE AMIDASE AMID"/>
    <property type="match status" value="1"/>
</dbReference>